<keyword evidence="2" id="KW-1185">Reference proteome</keyword>
<proteinExistence type="predicted"/>
<dbReference type="PANTHER" id="PTHR30348:SF4">
    <property type="entry name" value="DUF72 DOMAIN-CONTAINING PROTEIN"/>
    <property type="match status" value="1"/>
</dbReference>
<dbReference type="SUPFAM" id="SSF117396">
    <property type="entry name" value="TM1631-like"/>
    <property type="match status" value="1"/>
</dbReference>
<sequence>MPRPPPPPAAPVQDLLFDAPADPAPIVQAHDAGPELRTLARQLPPRVHLGTSSWSFPGWAGLVWAGRHADGTLARHGLAAYARHPLLRTVSLDRSFYRPMSAAQFAACAAQVPDDFRFIVKAPALVADAVLRSANGQGLQPNPGFLDPVLASEAFVSPALEGLGHRIGALVFEIPPLPADLRRDLPALFRRLARLLGALPALAPTAPDAVIAVEVRDPDWLVPDLRDVLRETGARYCLGLHPRLPPIAAQLPLLRALWPGPFVCRWSLNRRHGAQGYDAAKATYAPFDRLLDPDPDTREALARIIRGTAGAGFPVYVSVNNKAEGCAPRSVIELARAILGDLSA</sequence>
<dbReference type="OrthoDB" id="9780310at2"/>
<accession>A0A318H3S4</accession>
<evidence type="ECO:0000313" key="2">
    <source>
        <dbReference type="Proteomes" id="UP000247811"/>
    </source>
</evidence>
<dbReference type="RefSeq" id="WP_110399771.1">
    <property type="nucleotide sequence ID" value="NZ_QJJS01000003.1"/>
</dbReference>
<protein>
    <submittedName>
        <fullName evidence="1">Uncharacterized protein YecE (DUF72 family)</fullName>
    </submittedName>
</protein>
<reference evidence="1 2" key="1">
    <citation type="submission" date="2018-05" db="EMBL/GenBank/DDBJ databases">
        <title>Genomic Encyclopedia of Type Strains, Phase IV (KMG-IV): sequencing the most valuable type-strain genomes for metagenomic binning, comparative biology and taxonomic classification.</title>
        <authorList>
            <person name="Goeker M."/>
        </authorList>
    </citation>
    <scope>NUCLEOTIDE SEQUENCE [LARGE SCALE GENOMIC DNA]</scope>
    <source>
        <strain evidence="1 2">DSM 566</strain>
    </source>
</reference>
<dbReference type="InterPro" id="IPR002763">
    <property type="entry name" value="DUF72"/>
</dbReference>
<comment type="caution">
    <text evidence="1">The sequence shown here is derived from an EMBL/GenBank/DDBJ whole genome shotgun (WGS) entry which is preliminary data.</text>
</comment>
<dbReference type="Pfam" id="PF01904">
    <property type="entry name" value="DUF72"/>
    <property type="match status" value="1"/>
</dbReference>
<dbReference type="InterPro" id="IPR036520">
    <property type="entry name" value="UPF0759_sf"/>
</dbReference>
<organism evidence="1 2">
    <name type="scientific">Sphaerotilus hippei</name>
    <dbReference type="NCBI Taxonomy" id="744406"/>
    <lineage>
        <taxon>Bacteria</taxon>
        <taxon>Pseudomonadati</taxon>
        <taxon>Pseudomonadota</taxon>
        <taxon>Betaproteobacteria</taxon>
        <taxon>Burkholderiales</taxon>
        <taxon>Sphaerotilaceae</taxon>
        <taxon>Sphaerotilus</taxon>
    </lineage>
</organism>
<dbReference type="PANTHER" id="PTHR30348">
    <property type="entry name" value="UNCHARACTERIZED PROTEIN YECE"/>
    <property type="match status" value="1"/>
</dbReference>
<gene>
    <name evidence="1" type="ORF">C7444_103315</name>
</gene>
<dbReference type="EMBL" id="QJJS01000003">
    <property type="protein sequence ID" value="PXW98217.1"/>
    <property type="molecule type" value="Genomic_DNA"/>
</dbReference>
<dbReference type="Gene3D" id="3.20.20.410">
    <property type="entry name" value="Protein of unknown function UPF0759"/>
    <property type="match status" value="1"/>
</dbReference>
<evidence type="ECO:0000313" key="1">
    <source>
        <dbReference type="EMBL" id="PXW98217.1"/>
    </source>
</evidence>
<dbReference type="AlphaFoldDB" id="A0A318H3S4"/>
<dbReference type="Proteomes" id="UP000247811">
    <property type="component" value="Unassembled WGS sequence"/>
</dbReference>
<name>A0A318H3S4_9BURK</name>